<reference evidence="8" key="1">
    <citation type="submission" date="2010-05" db="EMBL/GenBank/DDBJ databases">
        <title>The genome sequence of Magnaporthe poae strain ATCC 64411.</title>
        <authorList>
            <person name="Ma L.-J."/>
            <person name="Dead R."/>
            <person name="Young S."/>
            <person name="Zeng Q."/>
            <person name="Koehrsen M."/>
            <person name="Alvarado L."/>
            <person name="Berlin A."/>
            <person name="Chapman S.B."/>
            <person name="Chen Z."/>
            <person name="Freedman E."/>
            <person name="Gellesch M."/>
            <person name="Goldberg J."/>
            <person name="Griggs A."/>
            <person name="Gujja S."/>
            <person name="Heilman E.R."/>
            <person name="Heiman D."/>
            <person name="Hepburn T."/>
            <person name="Howarth C."/>
            <person name="Jen D."/>
            <person name="Larson L."/>
            <person name="Mehta T."/>
            <person name="Neiman D."/>
            <person name="Pearson M."/>
            <person name="Roberts A."/>
            <person name="Saif S."/>
            <person name="Shea T."/>
            <person name="Shenoy N."/>
            <person name="Sisk P."/>
            <person name="Stolte C."/>
            <person name="Sykes S."/>
            <person name="Walk T."/>
            <person name="White J."/>
            <person name="Yandava C."/>
            <person name="Haas B."/>
            <person name="Nusbaum C."/>
            <person name="Birren B."/>
        </authorList>
    </citation>
    <scope>NUCLEOTIDE SEQUENCE [LARGE SCALE GENOMIC DNA]</scope>
    <source>
        <strain evidence="8">ATCC 64411 / 73-15</strain>
    </source>
</reference>
<keyword evidence="8" id="KW-1185">Reference proteome</keyword>
<dbReference type="GO" id="GO:0005762">
    <property type="term" value="C:mitochondrial large ribosomal subunit"/>
    <property type="evidence" value="ECO:0007669"/>
    <property type="project" value="TreeGrafter"/>
</dbReference>
<comment type="similarity">
    <text evidence="1">Belongs to the universal ribosomal protein uL23 family.</text>
</comment>
<keyword evidence="3" id="KW-0687">Ribonucleoprotein</keyword>
<accession>A0A0C4DYT6</accession>
<evidence type="ECO:0000313" key="7">
    <source>
        <dbReference type="EnsemblFungi" id="MAPG_05215T0"/>
    </source>
</evidence>
<sequence length="206" mass="23467">MSTALSKVATTLPRFAVGKQQIFLPNHVITFISPKPLQPPNLAAFIVPLKFNKLDLRDYLWHAYGVEVRSVRSFISGKPLSKHYESGDGQDPIRHQTRRPKSEKKMLAELKVPFVFPSVPEDLSPWDNDIFKAVTEVSEGNSEDIKNLRVNRRRANVADRPVSNSRISLAKQAEALRLRKEAWSNDSELDDKWVEVEKDIQLPPSK</sequence>
<feature type="region of interest" description="Disordered" evidence="5">
    <location>
        <begin position="82"/>
        <end position="101"/>
    </location>
</feature>
<dbReference type="GO" id="GO:0003735">
    <property type="term" value="F:structural constituent of ribosome"/>
    <property type="evidence" value="ECO:0007669"/>
    <property type="project" value="InterPro"/>
</dbReference>
<organism evidence="7 8">
    <name type="scientific">Magnaporthiopsis poae (strain ATCC 64411 / 73-15)</name>
    <name type="common">Kentucky bluegrass fungus</name>
    <name type="synonym">Magnaporthe poae</name>
    <dbReference type="NCBI Taxonomy" id="644358"/>
    <lineage>
        <taxon>Eukaryota</taxon>
        <taxon>Fungi</taxon>
        <taxon>Dikarya</taxon>
        <taxon>Ascomycota</taxon>
        <taxon>Pezizomycotina</taxon>
        <taxon>Sordariomycetes</taxon>
        <taxon>Sordariomycetidae</taxon>
        <taxon>Magnaporthales</taxon>
        <taxon>Magnaporthaceae</taxon>
        <taxon>Magnaporthiopsis</taxon>
    </lineage>
</organism>
<reference evidence="6" key="3">
    <citation type="submission" date="2011-03" db="EMBL/GenBank/DDBJ databases">
        <title>Annotation of Magnaporthe poae ATCC 64411.</title>
        <authorList>
            <person name="Ma L.-J."/>
            <person name="Dead R."/>
            <person name="Young S.K."/>
            <person name="Zeng Q."/>
            <person name="Gargeya S."/>
            <person name="Fitzgerald M."/>
            <person name="Haas B."/>
            <person name="Abouelleil A."/>
            <person name="Alvarado L."/>
            <person name="Arachchi H.M."/>
            <person name="Berlin A."/>
            <person name="Brown A."/>
            <person name="Chapman S.B."/>
            <person name="Chen Z."/>
            <person name="Dunbar C."/>
            <person name="Freedman E."/>
            <person name="Gearin G."/>
            <person name="Gellesch M."/>
            <person name="Goldberg J."/>
            <person name="Griggs A."/>
            <person name="Gujja S."/>
            <person name="Heiman D."/>
            <person name="Howarth C."/>
            <person name="Larson L."/>
            <person name="Lui A."/>
            <person name="MacDonald P.J.P."/>
            <person name="Mehta T."/>
            <person name="Montmayeur A."/>
            <person name="Murphy C."/>
            <person name="Neiman D."/>
            <person name="Pearson M."/>
            <person name="Priest M."/>
            <person name="Roberts A."/>
            <person name="Saif S."/>
            <person name="Shea T."/>
            <person name="Shenoy N."/>
            <person name="Sisk P."/>
            <person name="Stolte C."/>
            <person name="Sykes S."/>
            <person name="Yandava C."/>
            <person name="Wortman J."/>
            <person name="Nusbaum C."/>
            <person name="Birren B."/>
        </authorList>
    </citation>
    <scope>NUCLEOTIDE SEQUENCE</scope>
    <source>
        <strain evidence="6">ATCC 64411</strain>
    </source>
</reference>
<reference evidence="6" key="2">
    <citation type="submission" date="2010-05" db="EMBL/GenBank/DDBJ databases">
        <title>The Genome Sequence of Magnaporthe poae strain ATCC 64411.</title>
        <authorList>
            <consortium name="The Broad Institute Genome Sequencing Platform"/>
            <consortium name="Broad Institute Genome Sequencing Center for Infectious Disease"/>
            <person name="Ma L.-J."/>
            <person name="Dead R."/>
            <person name="Young S."/>
            <person name="Zeng Q."/>
            <person name="Koehrsen M."/>
            <person name="Alvarado L."/>
            <person name="Berlin A."/>
            <person name="Chapman S.B."/>
            <person name="Chen Z."/>
            <person name="Freedman E."/>
            <person name="Gellesch M."/>
            <person name="Goldberg J."/>
            <person name="Griggs A."/>
            <person name="Gujja S."/>
            <person name="Heilman E.R."/>
            <person name="Heiman D."/>
            <person name="Hepburn T."/>
            <person name="Howarth C."/>
            <person name="Jen D."/>
            <person name="Larson L."/>
            <person name="Mehta T."/>
            <person name="Neiman D."/>
            <person name="Pearson M."/>
            <person name="Roberts A."/>
            <person name="Saif S."/>
            <person name="Shea T."/>
            <person name="Shenoy N."/>
            <person name="Sisk P."/>
            <person name="Stolte C."/>
            <person name="Sykes S."/>
            <person name="Walk T."/>
            <person name="White J."/>
            <person name="Yandava C."/>
            <person name="Haas B."/>
            <person name="Nusbaum C."/>
            <person name="Birren B."/>
        </authorList>
    </citation>
    <scope>NUCLEOTIDE SEQUENCE</scope>
    <source>
        <strain evidence="6">ATCC 64411</strain>
    </source>
</reference>
<dbReference type="AlphaFoldDB" id="A0A0C4DYT6"/>
<dbReference type="EnsemblFungi" id="MAPG_05215T0">
    <property type="protein sequence ID" value="MAPG_05215T0"/>
    <property type="gene ID" value="MAPG_05215"/>
</dbReference>
<dbReference type="InterPro" id="IPR012677">
    <property type="entry name" value="Nucleotide-bd_a/b_plait_sf"/>
</dbReference>
<evidence type="ECO:0000256" key="4">
    <source>
        <dbReference type="ARBA" id="ARBA00039977"/>
    </source>
</evidence>
<reference evidence="7" key="4">
    <citation type="journal article" date="2015" name="G3 (Bethesda)">
        <title>Genome sequences of three phytopathogenic species of the Magnaporthaceae family of fungi.</title>
        <authorList>
            <person name="Okagaki L.H."/>
            <person name="Nunes C.C."/>
            <person name="Sailsbery J."/>
            <person name="Clay B."/>
            <person name="Brown D."/>
            <person name="John T."/>
            <person name="Oh Y."/>
            <person name="Young N."/>
            <person name="Fitzgerald M."/>
            <person name="Haas B.J."/>
            <person name="Zeng Q."/>
            <person name="Young S."/>
            <person name="Adiconis X."/>
            <person name="Fan L."/>
            <person name="Levin J.Z."/>
            <person name="Mitchell T.K."/>
            <person name="Okubara P.A."/>
            <person name="Farman M.L."/>
            <person name="Kohn L.M."/>
            <person name="Birren B."/>
            <person name="Ma L.-J."/>
            <person name="Dean R.A."/>
        </authorList>
    </citation>
    <scope>NUCLEOTIDE SEQUENCE</scope>
    <source>
        <strain evidence="7">ATCC 64411 / 73-15</strain>
    </source>
</reference>
<dbReference type="EMBL" id="ADBL01001232">
    <property type="status" value="NOT_ANNOTATED_CDS"/>
    <property type="molecule type" value="Genomic_DNA"/>
</dbReference>
<evidence type="ECO:0000256" key="3">
    <source>
        <dbReference type="ARBA" id="ARBA00023274"/>
    </source>
</evidence>
<dbReference type="eggNOG" id="KOG4089">
    <property type="taxonomic scope" value="Eukaryota"/>
</dbReference>
<evidence type="ECO:0000256" key="2">
    <source>
        <dbReference type="ARBA" id="ARBA00022980"/>
    </source>
</evidence>
<protein>
    <recommendedName>
        <fullName evidence="4">Large ribosomal subunit protein uL23m</fullName>
    </recommendedName>
</protein>
<dbReference type="EMBL" id="GL876969">
    <property type="protein sequence ID" value="KLU86198.1"/>
    <property type="molecule type" value="Genomic_DNA"/>
</dbReference>
<proteinExistence type="inferred from homology"/>
<dbReference type="GO" id="GO:0032543">
    <property type="term" value="P:mitochondrial translation"/>
    <property type="evidence" value="ECO:0007669"/>
    <property type="project" value="TreeGrafter"/>
</dbReference>
<name>A0A0C4DYT6_MAGP6</name>
<dbReference type="Gene3D" id="3.30.70.330">
    <property type="match status" value="1"/>
</dbReference>
<gene>
    <name evidence="6" type="ORF">MAPG_05215</name>
</gene>
<dbReference type="InterPro" id="IPR013025">
    <property type="entry name" value="Ribosomal_uL23-like"/>
</dbReference>
<evidence type="ECO:0000256" key="5">
    <source>
        <dbReference type="SAM" id="MobiDB-lite"/>
    </source>
</evidence>
<dbReference type="SUPFAM" id="SSF54189">
    <property type="entry name" value="Ribosomal proteins S24e, L23 and L15e"/>
    <property type="match status" value="1"/>
</dbReference>
<dbReference type="OrthoDB" id="275582at2759"/>
<dbReference type="OMA" id="NFATFKV"/>
<dbReference type="Proteomes" id="UP000011715">
    <property type="component" value="Unassembled WGS sequence"/>
</dbReference>
<dbReference type="InterPro" id="IPR012678">
    <property type="entry name" value="Ribosomal_uL23/eL15/eS24_sf"/>
</dbReference>
<evidence type="ECO:0000256" key="1">
    <source>
        <dbReference type="ARBA" id="ARBA00006700"/>
    </source>
</evidence>
<reference evidence="7" key="5">
    <citation type="submission" date="2015-06" db="UniProtKB">
        <authorList>
            <consortium name="EnsemblFungi"/>
        </authorList>
    </citation>
    <scope>IDENTIFICATION</scope>
    <source>
        <strain evidence="7">ATCC 64411</strain>
    </source>
</reference>
<dbReference type="STRING" id="644358.A0A0C4DYT6"/>
<dbReference type="PANTHER" id="PTHR12059">
    <property type="entry name" value="RIBOSOMAL PROTEIN L23-RELATED"/>
    <property type="match status" value="1"/>
</dbReference>
<evidence type="ECO:0000313" key="6">
    <source>
        <dbReference type="EMBL" id="KLU86198.1"/>
    </source>
</evidence>
<evidence type="ECO:0000313" key="8">
    <source>
        <dbReference type="Proteomes" id="UP000011715"/>
    </source>
</evidence>
<feature type="compositionally biased region" description="Basic and acidic residues" evidence="5">
    <location>
        <begin position="82"/>
        <end position="94"/>
    </location>
</feature>
<dbReference type="VEuPathDB" id="FungiDB:MAPG_05215"/>
<keyword evidence="2" id="KW-0689">Ribosomal protein</keyword>
<dbReference type="PANTHER" id="PTHR12059:SF5">
    <property type="entry name" value="LARGE RIBOSOMAL SUBUNIT PROTEIN UL23M"/>
    <property type="match status" value="1"/>
</dbReference>